<evidence type="ECO:0000313" key="2">
    <source>
        <dbReference type="Proteomes" id="UP000215914"/>
    </source>
</evidence>
<comment type="caution">
    <text evidence="1">The sequence shown here is derived from an EMBL/GenBank/DDBJ whole genome shotgun (WGS) entry which is preliminary data.</text>
</comment>
<protein>
    <submittedName>
        <fullName evidence="1">Uncharacterized protein</fullName>
    </submittedName>
</protein>
<organism evidence="1 2">
    <name type="scientific">Helianthus annuus</name>
    <name type="common">Common sunflower</name>
    <dbReference type="NCBI Taxonomy" id="4232"/>
    <lineage>
        <taxon>Eukaryota</taxon>
        <taxon>Viridiplantae</taxon>
        <taxon>Streptophyta</taxon>
        <taxon>Embryophyta</taxon>
        <taxon>Tracheophyta</taxon>
        <taxon>Spermatophyta</taxon>
        <taxon>Magnoliopsida</taxon>
        <taxon>eudicotyledons</taxon>
        <taxon>Gunneridae</taxon>
        <taxon>Pentapetalae</taxon>
        <taxon>asterids</taxon>
        <taxon>campanulids</taxon>
        <taxon>Asterales</taxon>
        <taxon>Asteraceae</taxon>
        <taxon>Asteroideae</taxon>
        <taxon>Heliantheae alliance</taxon>
        <taxon>Heliantheae</taxon>
        <taxon>Helianthus</taxon>
    </lineage>
</organism>
<proteinExistence type="predicted"/>
<gene>
    <name evidence="1" type="ORF">HanXRQr2_Chr05g0218751</name>
</gene>
<dbReference type="Proteomes" id="UP000215914">
    <property type="component" value="Unassembled WGS sequence"/>
</dbReference>
<dbReference type="Gramene" id="mRNA:HanXRQr2_Chr05g0218751">
    <property type="protein sequence ID" value="mRNA:HanXRQr2_Chr05g0218751"/>
    <property type="gene ID" value="HanXRQr2_Chr05g0218751"/>
</dbReference>
<dbReference type="EMBL" id="MNCJ02000320">
    <property type="protein sequence ID" value="KAF5806216.1"/>
    <property type="molecule type" value="Genomic_DNA"/>
</dbReference>
<name>A0A9K3J008_HELAN</name>
<keyword evidence="2" id="KW-1185">Reference proteome</keyword>
<reference evidence="1" key="2">
    <citation type="submission" date="2020-06" db="EMBL/GenBank/DDBJ databases">
        <title>Helianthus annuus Genome sequencing and assembly Release 2.</title>
        <authorList>
            <person name="Gouzy J."/>
            <person name="Langlade N."/>
            <person name="Munos S."/>
        </authorList>
    </citation>
    <scope>NUCLEOTIDE SEQUENCE</scope>
    <source>
        <tissue evidence="1">Leaves</tissue>
    </source>
</reference>
<evidence type="ECO:0000313" key="1">
    <source>
        <dbReference type="EMBL" id="KAF5806216.1"/>
    </source>
</evidence>
<dbReference type="AlphaFoldDB" id="A0A9K3J008"/>
<reference evidence="1" key="1">
    <citation type="journal article" date="2017" name="Nature">
        <title>The sunflower genome provides insights into oil metabolism, flowering and Asterid evolution.</title>
        <authorList>
            <person name="Badouin H."/>
            <person name="Gouzy J."/>
            <person name="Grassa C.J."/>
            <person name="Murat F."/>
            <person name="Staton S.E."/>
            <person name="Cottret L."/>
            <person name="Lelandais-Briere C."/>
            <person name="Owens G.L."/>
            <person name="Carrere S."/>
            <person name="Mayjonade B."/>
            <person name="Legrand L."/>
            <person name="Gill N."/>
            <person name="Kane N.C."/>
            <person name="Bowers J.E."/>
            <person name="Hubner S."/>
            <person name="Bellec A."/>
            <person name="Berard A."/>
            <person name="Berges H."/>
            <person name="Blanchet N."/>
            <person name="Boniface M.C."/>
            <person name="Brunel D."/>
            <person name="Catrice O."/>
            <person name="Chaidir N."/>
            <person name="Claudel C."/>
            <person name="Donnadieu C."/>
            <person name="Faraut T."/>
            <person name="Fievet G."/>
            <person name="Helmstetter N."/>
            <person name="King M."/>
            <person name="Knapp S.J."/>
            <person name="Lai Z."/>
            <person name="Le Paslier M.C."/>
            <person name="Lippi Y."/>
            <person name="Lorenzon L."/>
            <person name="Mandel J.R."/>
            <person name="Marage G."/>
            <person name="Marchand G."/>
            <person name="Marquand E."/>
            <person name="Bret-Mestries E."/>
            <person name="Morien E."/>
            <person name="Nambeesan S."/>
            <person name="Nguyen T."/>
            <person name="Pegot-Espagnet P."/>
            <person name="Pouilly N."/>
            <person name="Raftis F."/>
            <person name="Sallet E."/>
            <person name="Schiex T."/>
            <person name="Thomas J."/>
            <person name="Vandecasteele C."/>
            <person name="Vares D."/>
            <person name="Vear F."/>
            <person name="Vautrin S."/>
            <person name="Crespi M."/>
            <person name="Mangin B."/>
            <person name="Burke J.M."/>
            <person name="Salse J."/>
            <person name="Munos S."/>
            <person name="Vincourt P."/>
            <person name="Rieseberg L.H."/>
            <person name="Langlade N.B."/>
        </authorList>
    </citation>
    <scope>NUCLEOTIDE SEQUENCE</scope>
    <source>
        <tissue evidence="1">Leaves</tissue>
    </source>
</reference>
<accession>A0A9K3J008</accession>
<sequence>MSMNLNDLPEGTISGTCYEPIYCFQVMHTSIHTSIIRATQNPTTE</sequence>